<keyword evidence="9" id="KW-1185">Reference proteome</keyword>
<dbReference type="GO" id="GO:0043005">
    <property type="term" value="C:neuron projection"/>
    <property type="evidence" value="ECO:0007669"/>
    <property type="project" value="TreeGrafter"/>
</dbReference>
<dbReference type="InterPro" id="IPR019774">
    <property type="entry name" value="Aromatic-AA_hydroxylase_C"/>
</dbReference>
<dbReference type="PANTHER" id="PTHR11473:SF16">
    <property type="entry name" value="TRYPTOPHAN 5-HYDROXYLASE 2"/>
    <property type="match status" value="1"/>
</dbReference>
<evidence type="ECO:0000256" key="3">
    <source>
        <dbReference type="ARBA" id="ARBA00022723"/>
    </source>
</evidence>
<comment type="cofactor">
    <cofactor evidence="1">
        <name>Fe(2+)</name>
        <dbReference type="ChEBI" id="CHEBI:29033"/>
    </cofactor>
</comment>
<feature type="non-terminal residue" evidence="8">
    <location>
        <position position="65"/>
    </location>
</feature>
<feature type="non-terminal residue" evidence="8">
    <location>
        <position position="1"/>
    </location>
</feature>
<reference evidence="8" key="1">
    <citation type="submission" date="2019-04" db="EMBL/GenBank/DDBJ databases">
        <authorList>
            <person name="Alioto T."/>
            <person name="Alioto T."/>
        </authorList>
    </citation>
    <scope>NUCLEOTIDE SEQUENCE [LARGE SCALE GENOMIC DNA]</scope>
</reference>
<dbReference type="InterPro" id="IPR001273">
    <property type="entry name" value="ArAA_hydroxylase"/>
</dbReference>
<dbReference type="SUPFAM" id="SSF56534">
    <property type="entry name" value="Aromatic aminoacid monoxygenases, catalytic and oligomerization domains"/>
    <property type="match status" value="1"/>
</dbReference>
<dbReference type="Proteomes" id="UP000335636">
    <property type="component" value="Unassembled WGS sequence"/>
</dbReference>
<gene>
    <name evidence="8" type="ORF">MONAX_5E017665</name>
</gene>
<dbReference type="AlphaFoldDB" id="A0A5E4BNX2"/>
<comment type="caution">
    <text evidence="8">The sequence shown here is derived from an EMBL/GenBank/DDBJ whole genome shotgun (WGS) entry which is preliminary data.</text>
</comment>
<dbReference type="PANTHER" id="PTHR11473">
    <property type="entry name" value="AROMATIC AMINO ACID HYDROXYLASE"/>
    <property type="match status" value="1"/>
</dbReference>
<keyword evidence="4" id="KW-0560">Oxidoreductase</keyword>
<dbReference type="PROSITE" id="PS51410">
    <property type="entry name" value="BH4_AAA_HYDROXYL_2"/>
    <property type="match status" value="1"/>
</dbReference>
<dbReference type="EMBL" id="CABDUW010000520">
    <property type="protein sequence ID" value="VTJ70740.1"/>
    <property type="molecule type" value="Genomic_DNA"/>
</dbReference>
<name>A0A5E4BNX2_MARMO</name>
<dbReference type="Pfam" id="PF00351">
    <property type="entry name" value="Biopterin_H"/>
    <property type="match status" value="1"/>
</dbReference>
<evidence type="ECO:0000256" key="4">
    <source>
        <dbReference type="ARBA" id="ARBA00023002"/>
    </source>
</evidence>
<dbReference type="GO" id="GO:0004510">
    <property type="term" value="F:tryptophan 5-monooxygenase activity"/>
    <property type="evidence" value="ECO:0007669"/>
    <property type="project" value="TreeGrafter"/>
</dbReference>
<proteinExistence type="inferred from homology"/>
<dbReference type="InterPro" id="IPR036951">
    <property type="entry name" value="ArAA_hydroxylase_sf"/>
</dbReference>
<dbReference type="GO" id="GO:0009072">
    <property type="term" value="P:aromatic amino acid metabolic process"/>
    <property type="evidence" value="ECO:0007669"/>
    <property type="project" value="InterPro"/>
</dbReference>
<dbReference type="GO" id="GO:0005506">
    <property type="term" value="F:iron ion binding"/>
    <property type="evidence" value="ECO:0007669"/>
    <property type="project" value="InterPro"/>
</dbReference>
<evidence type="ECO:0000256" key="6">
    <source>
        <dbReference type="ARBA" id="ARBA00023033"/>
    </source>
</evidence>
<keyword evidence="5" id="KW-0408">Iron</keyword>
<evidence type="ECO:0000256" key="2">
    <source>
        <dbReference type="ARBA" id="ARBA00009712"/>
    </source>
</evidence>
<comment type="similarity">
    <text evidence="2">Belongs to the biopterin-dependent aromatic amino acid hydroxylase family.</text>
</comment>
<evidence type="ECO:0000256" key="1">
    <source>
        <dbReference type="ARBA" id="ARBA00001954"/>
    </source>
</evidence>
<dbReference type="InterPro" id="IPR036329">
    <property type="entry name" value="Aro-AA_hydroxylase_C_sf"/>
</dbReference>
<evidence type="ECO:0000313" key="8">
    <source>
        <dbReference type="EMBL" id="VTJ70740.1"/>
    </source>
</evidence>
<evidence type="ECO:0000259" key="7">
    <source>
        <dbReference type="PROSITE" id="PS51410"/>
    </source>
</evidence>
<sequence>GQPIPRVEYTEEETKTWGIVFRELSKLYPTHACREYLKNFPLLTKYCGYREDNVPQLEDVSVFLK</sequence>
<accession>A0A5E4BNX2</accession>
<feature type="domain" description="Biopterin-dependent aromatic amino acid hydroxylase family profile" evidence="7">
    <location>
        <begin position="1"/>
        <end position="65"/>
    </location>
</feature>
<organism evidence="8 9">
    <name type="scientific">Marmota monax</name>
    <name type="common">Woodchuck</name>
    <dbReference type="NCBI Taxonomy" id="9995"/>
    <lineage>
        <taxon>Eukaryota</taxon>
        <taxon>Metazoa</taxon>
        <taxon>Chordata</taxon>
        <taxon>Craniata</taxon>
        <taxon>Vertebrata</taxon>
        <taxon>Euteleostomi</taxon>
        <taxon>Mammalia</taxon>
        <taxon>Eutheria</taxon>
        <taxon>Euarchontoglires</taxon>
        <taxon>Glires</taxon>
        <taxon>Rodentia</taxon>
        <taxon>Sciuromorpha</taxon>
        <taxon>Sciuridae</taxon>
        <taxon>Xerinae</taxon>
        <taxon>Marmotini</taxon>
        <taxon>Marmota</taxon>
    </lineage>
</organism>
<evidence type="ECO:0000313" key="9">
    <source>
        <dbReference type="Proteomes" id="UP000335636"/>
    </source>
</evidence>
<evidence type="ECO:0000256" key="5">
    <source>
        <dbReference type="ARBA" id="ARBA00023004"/>
    </source>
</evidence>
<dbReference type="Gene3D" id="1.10.800.10">
    <property type="entry name" value="Aromatic amino acid hydroxylase"/>
    <property type="match status" value="1"/>
</dbReference>
<keyword evidence="3" id="KW-0479">Metal-binding</keyword>
<protein>
    <recommendedName>
        <fullName evidence="7">Biopterin-dependent aromatic amino acid hydroxylase family profile domain-containing protein</fullName>
    </recommendedName>
</protein>
<keyword evidence="6" id="KW-0503">Monooxygenase</keyword>